<evidence type="ECO:0000313" key="2">
    <source>
        <dbReference type="EMBL" id="PWG60927.1"/>
    </source>
</evidence>
<feature type="transmembrane region" description="Helical" evidence="1">
    <location>
        <begin position="85"/>
        <end position="106"/>
    </location>
</feature>
<keyword evidence="1" id="KW-0472">Membrane</keyword>
<dbReference type="AlphaFoldDB" id="A0A2U2MVP1"/>
<organism evidence="2 3">
    <name type="scientific">Sediminicurvatus halobius</name>
    <dbReference type="NCBI Taxonomy" id="2182432"/>
    <lineage>
        <taxon>Bacteria</taxon>
        <taxon>Pseudomonadati</taxon>
        <taxon>Pseudomonadota</taxon>
        <taxon>Gammaproteobacteria</taxon>
        <taxon>Chromatiales</taxon>
        <taxon>Ectothiorhodospiraceae</taxon>
        <taxon>Sediminicurvatus</taxon>
    </lineage>
</organism>
<comment type="caution">
    <text evidence="2">The sequence shown here is derived from an EMBL/GenBank/DDBJ whole genome shotgun (WGS) entry which is preliminary data.</text>
</comment>
<dbReference type="EMBL" id="QFFI01000067">
    <property type="protein sequence ID" value="PWG60927.1"/>
    <property type="molecule type" value="Genomic_DNA"/>
</dbReference>
<feature type="transmembrane region" description="Helical" evidence="1">
    <location>
        <begin position="43"/>
        <end position="64"/>
    </location>
</feature>
<proteinExistence type="predicted"/>
<keyword evidence="3" id="KW-1185">Reference proteome</keyword>
<accession>A0A2U2MVP1</accession>
<keyword evidence="1" id="KW-1133">Transmembrane helix</keyword>
<evidence type="ECO:0000313" key="3">
    <source>
        <dbReference type="Proteomes" id="UP000245474"/>
    </source>
</evidence>
<evidence type="ECO:0000256" key="1">
    <source>
        <dbReference type="SAM" id="Phobius"/>
    </source>
</evidence>
<dbReference type="Proteomes" id="UP000245474">
    <property type="component" value="Unassembled WGS sequence"/>
</dbReference>
<gene>
    <name evidence="2" type="ORF">DEM34_19085</name>
</gene>
<keyword evidence="1" id="KW-0812">Transmembrane</keyword>
<reference evidence="2 3" key="1">
    <citation type="submission" date="2018-05" db="EMBL/GenBank/DDBJ databases">
        <title>Spiribacter halobius sp. nov., a moderately halophilic bacterium isolated from marine solar saltern.</title>
        <authorList>
            <person name="Zheng W.-S."/>
            <person name="Lu D.-C."/>
            <person name="Du Z.-J."/>
        </authorList>
    </citation>
    <scope>NUCLEOTIDE SEQUENCE [LARGE SCALE GENOMIC DNA]</scope>
    <source>
        <strain evidence="2 3">E85</strain>
    </source>
</reference>
<name>A0A2U2MVP1_9GAMM</name>
<sequence>MGQHRAALVTSLLLVVLLALLLGGLSPAVLYLGVAGGGETTLSLVFILIAIFLLINLGGAACVFRIATDLDAECWRVAARMLSTAWVMNTLLLALFLALDSVAVLLK</sequence>
<dbReference type="RefSeq" id="WP_109680405.1">
    <property type="nucleotide sequence ID" value="NZ_CP086615.1"/>
</dbReference>
<protein>
    <submittedName>
        <fullName evidence="2">Uncharacterized protein</fullName>
    </submittedName>
</protein>